<reference evidence="7 8" key="1">
    <citation type="submission" date="2018-02" db="EMBL/GenBank/DDBJ databases">
        <title>Insights into the biology of acidophilic members of the Acidiferrobacteraceae family derived from comparative genomic analyses.</title>
        <authorList>
            <person name="Issotta F."/>
            <person name="Thyssen C."/>
            <person name="Mena C."/>
            <person name="Moya A."/>
            <person name="Bellenberg S."/>
            <person name="Sproer C."/>
            <person name="Covarrubias P.C."/>
            <person name="Sand W."/>
            <person name="Quatrini R."/>
            <person name="Vera M."/>
        </authorList>
    </citation>
    <scope>NUCLEOTIDE SEQUENCE [LARGE SCALE GENOMIC DNA]</scope>
    <source>
        <strain evidence="8">m-1</strain>
    </source>
</reference>
<organism evidence="7 8">
    <name type="scientific">Acidiferrobacter thiooxydans</name>
    <dbReference type="NCBI Taxonomy" id="163359"/>
    <lineage>
        <taxon>Bacteria</taxon>
        <taxon>Pseudomonadati</taxon>
        <taxon>Pseudomonadota</taxon>
        <taxon>Gammaproteobacteria</taxon>
        <taxon>Acidiferrobacterales</taxon>
        <taxon>Acidiferrobacteraceae</taxon>
        <taxon>Acidiferrobacter</taxon>
    </lineage>
</organism>
<dbReference type="SUPFAM" id="SSF88659">
    <property type="entry name" value="Sigma3 and sigma4 domains of RNA polymerase sigma factors"/>
    <property type="match status" value="1"/>
</dbReference>
<dbReference type="Gene3D" id="1.10.1740.10">
    <property type="match status" value="1"/>
</dbReference>
<keyword evidence="3" id="KW-0731">Sigma factor</keyword>
<dbReference type="EMBL" id="PSYR01000002">
    <property type="protein sequence ID" value="RCN57181.1"/>
    <property type="molecule type" value="Genomic_DNA"/>
</dbReference>
<dbReference type="Pfam" id="PF04542">
    <property type="entry name" value="Sigma70_r2"/>
    <property type="match status" value="1"/>
</dbReference>
<evidence type="ECO:0000256" key="1">
    <source>
        <dbReference type="ARBA" id="ARBA00010641"/>
    </source>
</evidence>
<dbReference type="NCBIfam" id="TIGR02937">
    <property type="entry name" value="sigma70-ECF"/>
    <property type="match status" value="1"/>
</dbReference>
<sequence length="173" mass="20194">MVEAAWQGEPAALDRLLRACQPDIRRYAYRHCLSSDVDDAVQETLLIVVRRLRALRTVAAFSGWLFTVVRRECRRLERRVFGLDALEEIRVEEWLATRSDETLRIDLVQALESLPAHYREVVLLRDFEQLTLHEIAERLALTIAAAKSRLHRARELMREYLILSIAHIFGDFL</sequence>
<comment type="similarity">
    <text evidence="1">Belongs to the sigma-70 factor family. ECF subfamily.</text>
</comment>
<dbReference type="Pfam" id="PF08281">
    <property type="entry name" value="Sigma70_r4_2"/>
    <property type="match status" value="1"/>
</dbReference>
<accession>A0A368HI58</accession>
<protein>
    <submittedName>
        <fullName evidence="7">RNA polymerase subunit sigma-24</fullName>
    </submittedName>
</protein>
<feature type="domain" description="RNA polymerase sigma-70 region 2" evidence="5">
    <location>
        <begin position="16"/>
        <end position="78"/>
    </location>
</feature>
<dbReference type="InterPro" id="IPR039425">
    <property type="entry name" value="RNA_pol_sigma-70-like"/>
</dbReference>
<gene>
    <name evidence="7" type="ORF">C4900_10800</name>
</gene>
<dbReference type="SUPFAM" id="SSF88946">
    <property type="entry name" value="Sigma2 domain of RNA polymerase sigma factors"/>
    <property type="match status" value="1"/>
</dbReference>
<comment type="caution">
    <text evidence="7">The sequence shown here is derived from an EMBL/GenBank/DDBJ whole genome shotgun (WGS) entry which is preliminary data.</text>
</comment>
<dbReference type="InterPro" id="IPR014284">
    <property type="entry name" value="RNA_pol_sigma-70_dom"/>
</dbReference>
<evidence type="ECO:0000256" key="4">
    <source>
        <dbReference type="ARBA" id="ARBA00023163"/>
    </source>
</evidence>
<name>A0A368HI58_9GAMM</name>
<dbReference type="GO" id="GO:0016987">
    <property type="term" value="F:sigma factor activity"/>
    <property type="evidence" value="ECO:0007669"/>
    <property type="project" value="UniProtKB-KW"/>
</dbReference>
<dbReference type="CDD" id="cd06171">
    <property type="entry name" value="Sigma70_r4"/>
    <property type="match status" value="1"/>
</dbReference>
<dbReference type="InterPro" id="IPR013324">
    <property type="entry name" value="RNA_pol_sigma_r3/r4-like"/>
</dbReference>
<dbReference type="PANTHER" id="PTHR43133:SF51">
    <property type="entry name" value="RNA POLYMERASE SIGMA FACTOR"/>
    <property type="match status" value="1"/>
</dbReference>
<keyword evidence="2" id="KW-0805">Transcription regulation</keyword>
<evidence type="ECO:0000313" key="7">
    <source>
        <dbReference type="EMBL" id="RCN57181.1"/>
    </source>
</evidence>
<dbReference type="AlphaFoldDB" id="A0A368HI58"/>
<dbReference type="Gene3D" id="1.10.10.10">
    <property type="entry name" value="Winged helix-like DNA-binding domain superfamily/Winged helix DNA-binding domain"/>
    <property type="match status" value="1"/>
</dbReference>
<proteinExistence type="inferred from homology"/>
<evidence type="ECO:0000256" key="3">
    <source>
        <dbReference type="ARBA" id="ARBA00023082"/>
    </source>
</evidence>
<keyword evidence="4" id="KW-0804">Transcription</keyword>
<evidence type="ECO:0000313" key="8">
    <source>
        <dbReference type="Proteomes" id="UP000253250"/>
    </source>
</evidence>
<dbReference type="InterPro" id="IPR007627">
    <property type="entry name" value="RNA_pol_sigma70_r2"/>
</dbReference>
<feature type="domain" description="RNA polymerase sigma factor 70 region 4 type 2" evidence="6">
    <location>
        <begin position="106"/>
        <end position="156"/>
    </location>
</feature>
<evidence type="ECO:0000259" key="5">
    <source>
        <dbReference type="Pfam" id="PF04542"/>
    </source>
</evidence>
<keyword evidence="8" id="KW-1185">Reference proteome</keyword>
<dbReference type="PANTHER" id="PTHR43133">
    <property type="entry name" value="RNA POLYMERASE ECF-TYPE SIGMA FACTO"/>
    <property type="match status" value="1"/>
</dbReference>
<dbReference type="OrthoDB" id="9803470at2"/>
<dbReference type="GO" id="GO:0006352">
    <property type="term" value="P:DNA-templated transcription initiation"/>
    <property type="evidence" value="ECO:0007669"/>
    <property type="project" value="InterPro"/>
</dbReference>
<dbReference type="GO" id="GO:0003677">
    <property type="term" value="F:DNA binding"/>
    <property type="evidence" value="ECO:0007669"/>
    <property type="project" value="InterPro"/>
</dbReference>
<dbReference type="InterPro" id="IPR013249">
    <property type="entry name" value="RNA_pol_sigma70_r4_t2"/>
</dbReference>
<dbReference type="Proteomes" id="UP000253250">
    <property type="component" value="Unassembled WGS sequence"/>
</dbReference>
<evidence type="ECO:0000256" key="2">
    <source>
        <dbReference type="ARBA" id="ARBA00023015"/>
    </source>
</evidence>
<dbReference type="InterPro" id="IPR013325">
    <property type="entry name" value="RNA_pol_sigma_r2"/>
</dbReference>
<evidence type="ECO:0000259" key="6">
    <source>
        <dbReference type="Pfam" id="PF08281"/>
    </source>
</evidence>
<dbReference type="InterPro" id="IPR036388">
    <property type="entry name" value="WH-like_DNA-bd_sf"/>
</dbReference>